<dbReference type="Gene3D" id="3.30.530.20">
    <property type="match status" value="1"/>
</dbReference>
<keyword evidence="4" id="KW-1185">Reference proteome</keyword>
<evidence type="ECO:0000313" key="4">
    <source>
        <dbReference type="Proteomes" id="UP000297762"/>
    </source>
</evidence>
<evidence type="ECO:0000259" key="2">
    <source>
        <dbReference type="Pfam" id="PF08327"/>
    </source>
</evidence>
<dbReference type="Proteomes" id="UP000297762">
    <property type="component" value="Unassembled WGS sequence"/>
</dbReference>
<reference evidence="3" key="1">
    <citation type="journal article" date="2019" name="PLoS Negl. Trop. Dis.">
        <title>Revisiting the worldwide diversity of Leptospira species in the environment.</title>
        <authorList>
            <person name="Vincent A.T."/>
            <person name="Schiettekatte O."/>
            <person name="Bourhy P."/>
            <person name="Veyrier F.J."/>
            <person name="Picardeau M."/>
        </authorList>
    </citation>
    <scope>NUCLEOTIDE SEQUENCE [LARGE SCALE GENOMIC DNA]</scope>
    <source>
        <strain evidence="3">201702455</strain>
    </source>
</reference>
<dbReference type="CDD" id="cd07814">
    <property type="entry name" value="SRPBCC_CalC_Aha1-like"/>
    <property type="match status" value="1"/>
</dbReference>
<accession>A0A4R9K803</accession>
<dbReference type="OrthoDB" id="118413at2"/>
<name>A0A4R9K803_9LEPT</name>
<comment type="similarity">
    <text evidence="1">Belongs to the AHA1 family.</text>
</comment>
<organism evidence="3 4">
    <name type="scientific">Leptospira sarikeiensis</name>
    <dbReference type="NCBI Taxonomy" id="2484943"/>
    <lineage>
        <taxon>Bacteria</taxon>
        <taxon>Pseudomonadati</taxon>
        <taxon>Spirochaetota</taxon>
        <taxon>Spirochaetia</taxon>
        <taxon>Leptospirales</taxon>
        <taxon>Leptospiraceae</taxon>
        <taxon>Leptospira</taxon>
    </lineage>
</organism>
<protein>
    <submittedName>
        <fullName evidence="3">SRPBCC domain-containing protein</fullName>
    </submittedName>
</protein>
<dbReference type="EMBL" id="RQGF01000025">
    <property type="protein sequence ID" value="TGL61576.1"/>
    <property type="molecule type" value="Genomic_DNA"/>
</dbReference>
<dbReference type="Pfam" id="PF08327">
    <property type="entry name" value="AHSA1"/>
    <property type="match status" value="1"/>
</dbReference>
<dbReference type="InterPro" id="IPR013538">
    <property type="entry name" value="ASHA1/2-like_C"/>
</dbReference>
<dbReference type="SUPFAM" id="SSF55961">
    <property type="entry name" value="Bet v1-like"/>
    <property type="match status" value="1"/>
</dbReference>
<dbReference type="AlphaFoldDB" id="A0A4R9K803"/>
<proteinExistence type="inferred from homology"/>
<sequence length="176" mass="20862">MKDRTGLHLKMFQSTVNLLLYKTMPDLRLNLSREFNAPIGLVYKMWTEPEYFKHWWGPKGSSLPYCKMDVQVGGYFHYCHRLSSKEEIWIKGVYKEIVPKQRIVFTSYFSDPEGNKVERLGFPLEMKITVHFTTEDQNTKIEIEHEGLNIDQGESKGWREALDRLAEFLRRLQEDP</sequence>
<comment type="caution">
    <text evidence="3">The sequence shown here is derived from an EMBL/GenBank/DDBJ whole genome shotgun (WGS) entry which is preliminary data.</text>
</comment>
<evidence type="ECO:0000256" key="1">
    <source>
        <dbReference type="ARBA" id="ARBA00006817"/>
    </source>
</evidence>
<feature type="domain" description="Activator of Hsp90 ATPase homologue 1/2-like C-terminal" evidence="2">
    <location>
        <begin position="36"/>
        <end position="169"/>
    </location>
</feature>
<evidence type="ECO:0000313" key="3">
    <source>
        <dbReference type="EMBL" id="TGL61576.1"/>
    </source>
</evidence>
<dbReference type="InterPro" id="IPR023393">
    <property type="entry name" value="START-like_dom_sf"/>
</dbReference>
<dbReference type="RefSeq" id="WP_135649231.1">
    <property type="nucleotide sequence ID" value="NZ_RQGF01000025.1"/>
</dbReference>
<gene>
    <name evidence="3" type="ORF">EHQ64_09400</name>
</gene>